<dbReference type="PROSITE" id="PS50835">
    <property type="entry name" value="IG_LIKE"/>
    <property type="match status" value="30"/>
</dbReference>
<keyword evidence="4" id="KW-0272">Extracellular matrix</keyword>
<dbReference type="InterPro" id="IPR013098">
    <property type="entry name" value="Ig_I-set"/>
</dbReference>
<feature type="domain" description="Ig-like" evidence="16">
    <location>
        <begin position="1350"/>
        <end position="1443"/>
    </location>
</feature>
<feature type="domain" description="Ig-like" evidence="16">
    <location>
        <begin position="2110"/>
        <end position="2200"/>
    </location>
</feature>
<dbReference type="SUPFAM" id="SSF54511">
    <property type="entry name" value="GFP-like"/>
    <property type="match status" value="1"/>
</dbReference>
<dbReference type="InterPro" id="IPR036383">
    <property type="entry name" value="TSP1_rpt_sf"/>
</dbReference>
<protein>
    <submittedName>
        <fullName evidence="19">LOW QUALITY PROTEIN: hemicentin-1-like</fullName>
    </submittedName>
</protein>
<keyword evidence="3" id="KW-0964">Secreted</keyword>
<evidence type="ECO:0000256" key="5">
    <source>
        <dbReference type="ARBA" id="ARBA00022536"/>
    </source>
</evidence>
<dbReference type="CDD" id="cd00198">
    <property type="entry name" value="vWFA"/>
    <property type="match status" value="1"/>
</dbReference>
<dbReference type="GeneID" id="106166483"/>
<accession>A0A1S3IRE7</accession>
<feature type="domain" description="Ig-like" evidence="16">
    <location>
        <begin position="2860"/>
        <end position="2946"/>
    </location>
</feature>
<evidence type="ECO:0000256" key="11">
    <source>
        <dbReference type="ARBA" id="ARBA00023180"/>
    </source>
</evidence>
<evidence type="ECO:0000259" key="16">
    <source>
        <dbReference type="PROSITE" id="PS50835"/>
    </source>
</evidence>
<dbReference type="InterPro" id="IPR003599">
    <property type="entry name" value="Ig_sub"/>
</dbReference>
<evidence type="ECO:0000256" key="4">
    <source>
        <dbReference type="ARBA" id="ARBA00022530"/>
    </source>
</evidence>
<feature type="domain" description="Ig-like" evidence="16">
    <location>
        <begin position="3039"/>
        <end position="3124"/>
    </location>
</feature>
<feature type="domain" description="Ig-like" evidence="16">
    <location>
        <begin position="1258"/>
        <end position="1339"/>
    </location>
</feature>
<dbReference type="FunFam" id="2.60.40.10:FF:000130">
    <property type="entry name" value="Hemicentin 1"/>
    <property type="match status" value="12"/>
</dbReference>
<comment type="subcellular location">
    <subcellularLocation>
        <location evidence="1">Membrane</location>
    </subcellularLocation>
    <subcellularLocation>
        <location evidence="2">Secreted</location>
        <location evidence="2">Extracellular space</location>
        <location evidence="2">Extracellular matrix</location>
    </subcellularLocation>
</comment>
<feature type="domain" description="Ig-like" evidence="16">
    <location>
        <begin position="430"/>
        <end position="522"/>
    </location>
</feature>
<evidence type="ECO:0000259" key="17">
    <source>
        <dbReference type="PROSITE" id="PS50993"/>
    </source>
</evidence>
<feature type="signal peptide" evidence="14">
    <location>
        <begin position="1"/>
        <end position="33"/>
    </location>
</feature>
<evidence type="ECO:0000256" key="10">
    <source>
        <dbReference type="ARBA" id="ARBA00023157"/>
    </source>
</evidence>
<gene>
    <name evidence="19" type="primary">LOC106166483</name>
</gene>
<dbReference type="GO" id="GO:0005509">
    <property type="term" value="F:calcium ion binding"/>
    <property type="evidence" value="ECO:0007669"/>
    <property type="project" value="InterPro"/>
</dbReference>
<feature type="domain" description="Ig-like" evidence="16">
    <location>
        <begin position="1545"/>
        <end position="1634"/>
    </location>
</feature>
<dbReference type="InterPro" id="IPR051170">
    <property type="entry name" value="Neural/epithelial_adhesion"/>
</dbReference>
<feature type="domain" description="EGF-like" evidence="15">
    <location>
        <begin position="3796"/>
        <end position="3835"/>
    </location>
</feature>
<dbReference type="RefSeq" id="XP_013400511.1">
    <property type="nucleotide sequence ID" value="XM_013545057.1"/>
</dbReference>
<feature type="domain" description="Ig-like" evidence="16">
    <location>
        <begin position="1450"/>
        <end position="1540"/>
    </location>
</feature>
<dbReference type="Pfam" id="PF14670">
    <property type="entry name" value="FXa_inhibition"/>
    <property type="match status" value="1"/>
</dbReference>
<evidence type="ECO:0000313" key="19">
    <source>
        <dbReference type="RefSeq" id="XP_013400511.1"/>
    </source>
</evidence>
<feature type="domain" description="Ig-like" evidence="16">
    <location>
        <begin position="2678"/>
        <end position="2764"/>
    </location>
</feature>
<dbReference type="PROSITE" id="PS50026">
    <property type="entry name" value="EGF_3"/>
    <property type="match status" value="1"/>
</dbReference>
<dbReference type="CDD" id="cd00054">
    <property type="entry name" value="EGF_CA"/>
    <property type="match status" value="1"/>
</dbReference>
<dbReference type="SUPFAM" id="SSF82895">
    <property type="entry name" value="TSP-1 type 1 repeat"/>
    <property type="match status" value="6"/>
</dbReference>
<dbReference type="Gene3D" id="2.10.25.10">
    <property type="entry name" value="Laminin"/>
    <property type="match status" value="1"/>
</dbReference>
<dbReference type="SMART" id="SM00209">
    <property type="entry name" value="TSP1"/>
    <property type="match status" value="6"/>
</dbReference>
<dbReference type="SMART" id="SM00409">
    <property type="entry name" value="IG"/>
    <property type="match status" value="30"/>
</dbReference>
<dbReference type="FunFam" id="2.60.40.10:FF:000032">
    <property type="entry name" value="palladin isoform X1"/>
    <property type="match status" value="5"/>
</dbReference>
<dbReference type="Pfam" id="PF07679">
    <property type="entry name" value="I-set"/>
    <property type="match status" value="25"/>
</dbReference>
<keyword evidence="9" id="KW-0472">Membrane</keyword>
<dbReference type="InterPro" id="IPR013106">
    <property type="entry name" value="Ig_V-set"/>
</dbReference>
<evidence type="ECO:0000256" key="2">
    <source>
        <dbReference type="ARBA" id="ARBA00004498"/>
    </source>
</evidence>
<dbReference type="Pfam" id="PF00090">
    <property type="entry name" value="TSP_1"/>
    <property type="match status" value="6"/>
</dbReference>
<feature type="domain" description="Ig-like" evidence="16">
    <location>
        <begin position="2951"/>
        <end position="3030"/>
    </location>
</feature>
<feature type="domain" description="Ig-like" evidence="16">
    <location>
        <begin position="1639"/>
        <end position="1729"/>
    </location>
</feature>
<keyword evidence="5 13" id="KW-0245">EGF-like domain</keyword>
<dbReference type="InterPro" id="IPR013783">
    <property type="entry name" value="Ig-like_fold"/>
</dbReference>
<dbReference type="Gene3D" id="2.20.100.10">
    <property type="entry name" value="Thrombospondin type-1 (TSP1) repeat"/>
    <property type="match status" value="5"/>
</dbReference>
<dbReference type="SMART" id="SM00406">
    <property type="entry name" value="IGv"/>
    <property type="match status" value="6"/>
</dbReference>
<dbReference type="PROSITE" id="PS50993">
    <property type="entry name" value="NIDOGEN_G2"/>
    <property type="match status" value="1"/>
</dbReference>
<feature type="chain" id="PRO_5010273550" evidence="14">
    <location>
        <begin position="34"/>
        <end position="3840"/>
    </location>
</feature>
<sequence>MEPWAEMRFLRINNAKLFITILLSFSLTVNVQGQPLALREEDIPQGAASLAFVFDITGSMYDDLVQVIEGAAKILATTKARREKPLYNYVLVPFHDPDVGPVVDTRDDLKFQRELRDLYVQGGGDCPEMSITAIQMALQVSLPNSFIYVFTDARSKDYEKTSEVLTLIQQKQSQVVFVMTGDCGNTSHPGYQAYEQIASTSSGQVFLLKKSEVNQVLNFVRVAVQSRKVNLFSSDRANSDTQDISLPIDTELQEFTISISGDNPDATIINPAGQIVTRRNGRKELLNIKNVLIINIKDPEPGLWRVKMSAKGKHTTRITGLSSTDFIHGFSKKPTDDLVETRQRPVSGIPTYLLLNATGMETPGRFTQLELLDLHGETLAKYPVHQHPEREWLYNVSAFVPPANFFYLRVKGVDSKGFGLQRLTPTAISPSIPVAPIVYMPEITRGHYKRISPITCYVTSEVPFYVQFYWEDTILGTSLYFSETANATWSVKDASAFSEGVYRCNATSIAGSGAAETYFDVTDPPPYVTAPSNVTTIPGRNAILTCEASSTVEFNMTWYNTARENLVTQDPDKYIIHRNGSLQILNVRKSDEGPYICRAANEGGNSEEKIYLIVQVAPVARVRPESQPFKTGQAVSIQCTSEGSPASYIWRRKQEVLPLSEKVNYDRSTGILSLKHLQPYDEGAYECLASNPAGSDTAVATLRYIEAPIVQVPSPVVLVSIKESAKLSCDVHGIPKPNITWFKEGIQFHEFAFVEIMDSGDLMLLGVQEYDAGEYTCVATNEAGTARGLVTLEVGSQPKITRAPSSVGIDIETNGTLPCKATGYPPPKILWRREDGLPIDWNGRFRQMPSGSLFIQNIQASDEGAYVCSAQNQFGVQEVSAYVTVSGIVRPLIAFTNPLVQIIEGRPVRLTCFILLGNPKPKISWLKGDQVIEEGNGFRIDSEGSLHIESVRAVDEGDFKCHASNVGGNSTYITQLDVQVPPVIDKSYGNEYVVVQGNRIVLHCEVQGDPPPSLEWFKNGVKIPVTDSHYFISESGNLEIFSADPKDTSSYSCSANNIAGSDQRSMTLFVQVPPMIMSKEDKLIVEVNNPVLLPCEVHAIPDAEVRWYKDGGELSRLNQLIEIRRDGLYMPSTQVEDAGLYECEASNVAGTATKRIKLVVQVPPKIITEGPSKFIVIKGDHITLPCEATGDPDPMIMWRKNGKDLTVLDADDGYIVQESGALYIVKTKVKHTATYTCIAENPAGSDTRSVKLVVHDPPQIPEDTIKNTSIIENQKAVLPCPATGTPLPKITWYKNGKEITGNELGVRILADGSLVFDRAEASDAGSYECVASNVAGNISNVIEFRVFVPPRIGYGDGEDTDGYPHIVVIINQTAILECLTHAIPPPTITWYKADVPLVIENEPRLTLLDNGQRLRVAESQLDDTALYRCQAENIAGKTEKKIDLEIQEPPRIDETRVTSKNNTVIVNDTFEIDCPVIGTPKPLIVWFKDGEVLDPSKDNIQVLLGGKKLRILSAEVEDTGDYQCKATNVAGETKRNYKLEVHVPPKIDDSDEVAVPEVVLNRTIVIICPASGIPIPEIAWFKDGNMITQNTSRWTILANGRQLEVRQAQVSDTGRFQCRAKNVAGESEKYFDLTVLVPPYIDKTNIIDKPKVVVNQTITISCPANGIPDPEIVWLKNGELLNYKTHPDIKSLSNGRQLEIRKAKVTDTAVYRCLVMNKAGEDFTDFTLQVLVPAYIGKRGVDEKPRIIVNNTFSLSCPAAGIPTPDILWLKDGFPIRLSENPNIQVHENGLRLEIRDSQVDDTGRYTCRAVNEADAEQDYDVQIWVPPTIDKSLIDPDPNVIVNNTIVIDCPAEGIPTPKITWLRNGQQFDTTYSEYYKILAGGLQLEISNAQVSDEAMYICIAENDAGRAHQEFELDVWVPPYFPRGTELSSSHKVIKDYTTVLHCPVMGHPEPTITWLKERQTVEETSRIHILNGGRQLEIMFAKESDTAGYVCIAENVAGQAKKDFQLHVLVPPSIDRSNIVENPKVIVNRTVILECPVKGIPKPEVEWLKNGRTLEQDDHVKILSDSRQIDIMHAQESDTARYTCIASNEAGNLRQHYDLEVLVPPSIDDSRLLKKFSVIQNRTVFIECPAVGIPPPSILWLKNREPLLDFPYRYLDISSNGQRLQIRNTQVTDAATYTCIATNVAGQLERKFQLEVYVPPSIDRSNIVENPKVIVNRTVILECPVKGIPKPEVEWLKNGRTLEQDDHVKILSDSRQIDIMHAQESDTARYTCIASNEAGNLRQHYDLEVLVPPSIDDSRLLKKFSVIQNRTVFIECPAVGIPPPSILWLKNREPLLDFPYRYLDISSNGQRLQIRNTQVTDAATYTCIATNVAGQLERKFQLEVYVPPVIVDAGKPPQKLNVVVERPISIECIAEGIPPPTIRWFKGGEEMNVDADPHITIHTNGRVLEITSAQVKDTSSYTCRAENPAGMAERHYILDVYVPPSINGSERLEQLTVTINRPIAIKCPAEGIPSPRISWERESIPISPLGTPNIRVYENGRRLQILSAQLREIGSYACIAVNPAGRAIKNFDLDVQVPPTIEDGQTEVASIVDTRTTLECQSVGLPDPEVTWTKDGTKLSFDTGAQLRYRMHKSGNLEFAAVKVADEGEYTCTASNPAGQVSRRINLSVYVPPSIERGEKEKRVLVKNTVILPCKATGTPKPIISWQKGAALQTNSIGFREILSNGSLKIENARVSDSGMYICIAQNTAGTILAQTRLEVLVPPFIEEQQTEFKVIQGHGLIMPCKSIGVPKPKIIWEKDGVEISPTDFSFRQIRSGGLAIPITKAQDSGTFTCIAENVAGRASVTMDLVVQVSPTITGDQRIFVVIQGETAMLPCVAEGIPSPQIQWMKDFSGVRDLEGKYKILSNGTLRIENVKEQDQGSYVCRADNEAGKDSREVLLRVQIGPSFTVIPQDQEVTTGGRIQLECEAVGMPTPVVTWSVNGSYLPAAPSVNGRSRLVIDNAMKDDDGTYTCEAENPAGKRKVVAAVRVKVPPKILLPPGNRAVTIAQRIILSCPVSGDPAPTIIWTKNGRPVQLNNRVQQLSNGSLIIYDSTTSDAGEYKCVATNDAGTSESSAFITIRKAPDFKLEPKDIKIDQGATLVWDCVAESEPAAEITWKRETPYQTVLSTHDRITILQNNSLRIVATQLEDSALYTCLAKNPLGRALVQAQLTVVVHGMFSSWSEWSDCSVSCGQGIMYRERACDNPKPANGGRECVGETRESRRCLPRECAVDGSWSNWSQYESCSATCGVGYRQRSRRCDNPPPQFGGRSCFGDDKERVECSLRPCPVDGDWSSWSPWQPCSQTCGTGMQERYRDCNSPRAEHGGKECVGDETERRRCKIRECEIHGNWGGWAPWTVCSRSCNGGTKSRSRRCDSPAPSYGGRYCLGRDTETDYCNTQGCPIHGNWSPWGGWGDCTAECGGGYQKRFRTCGNPAPSNGGRACPGNSEEAERCNEVECPVDGQWSRWSDWSKCTQTCGGGEQKRTRSCSQPRFGGKHCLGDETQIQKCNIKSCGGGLPTKAMGNIIGNVNDIDFGVSTLIANITPSESGTIVTAKLHNIPRSIGRLMEHLISILTPIYWTTALEVGEAVNGYTLTKGEFRREVQVEFSTGEILRMIHIARGMDSNGELQLDIVVNGYVPQLPPSAIIKVEPYEEEYIQTAPGAIYAYSTRMFKIGNYIIPYAWNHTITYDAELGKMPYLVQKLFADDLTVKFEPSEEVMRYQLSARIAKGTPSNKCPKGFFLDPEGPYCRDDDECVRLDPCSHYCHNSPGSFSCSCPLGLRLGPDGRTCKDIDEC</sequence>
<dbReference type="Pfam" id="PF07474">
    <property type="entry name" value="G2F"/>
    <property type="match status" value="1"/>
</dbReference>
<feature type="domain" description="Ig-like" evidence="16">
    <location>
        <begin position="2768"/>
        <end position="2851"/>
    </location>
</feature>
<dbReference type="FunFam" id="2.60.40.10:FF:000503">
    <property type="entry name" value="Hemicentin 1"/>
    <property type="match status" value="1"/>
</dbReference>
<dbReference type="KEGG" id="lak:106166483"/>
<dbReference type="Pfam" id="PF25106">
    <property type="entry name" value="VWA_4"/>
    <property type="match status" value="1"/>
</dbReference>
<feature type="domain" description="Ig-like" evidence="16">
    <location>
        <begin position="1164"/>
        <end position="1253"/>
    </location>
</feature>
<evidence type="ECO:0000256" key="1">
    <source>
        <dbReference type="ARBA" id="ARBA00004370"/>
    </source>
</evidence>
<dbReference type="SUPFAM" id="SSF48726">
    <property type="entry name" value="Immunoglobulin"/>
    <property type="match status" value="30"/>
</dbReference>
<feature type="domain" description="Ig-like" evidence="16">
    <location>
        <begin position="2017"/>
        <end position="2105"/>
    </location>
</feature>
<feature type="domain" description="Ig-like" evidence="16">
    <location>
        <begin position="2584"/>
        <end position="2673"/>
    </location>
</feature>
<dbReference type="Pfam" id="PF13927">
    <property type="entry name" value="Ig_3"/>
    <property type="match status" value="4"/>
</dbReference>
<feature type="domain" description="Ig-like" evidence="16">
    <location>
        <begin position="891"/>
        <end position="979"/>
    </location>
</feature>
<keyword evidence="18" id="KW-1185">Reference proteome</keyword>
<evidence type="ECO:0000256" key="8">
    <source>
        <dbReference type="ARBA" id="ARBA00022837"/>
    </source>
</evidence>
<dbReference type="SMART" id="SM00181">
    <property type="entry name" value="EGF"/>
    <property type="match status" value="1"/>
</dbReference>
<dbReference type="InParanoid" id="A0A1S3IRE7"/>
<organism evidence="18 19">
    <name type="scientific">Lingula anatina</name>
    <name type="common">Brachiopod</name>
    <name type="synonym">Lingula unguis</name>
    <dbReference type="NCBI Taxonomy" id="7574"/>
    <lineage>
        <taxon>Eukaryota</taxon>
        <taxon>Metazoa</taxon>
        <taxon>Spiralia</taxon>
        <taxon>Lophotrochozoa</taxon>
        <taxon>Brachiopoda</taxon>
        <taxon>Linguliformea</taxon>
        <taxon>Lingulata</taxon>
        <taxon>Lingulida</taxon>
        <taxon>Linguloidea</taxon>
        <taxon>Lingulidae</taxon>
        <taxon>Lingula</taxon>
    </lineage>
</organism>
<dbReference type="InterPro" id="IPR036179">
    <property type="entry name" value="Ig-like_dom_sf"/>
</dbReference>
<dbReference type="FunFam" id="2.60.40.10:FF:000186">
    <property type="entry name" value="Hemicentin 1"/>
    <property type="match status" value="4"/>
</dbReference>
<evidence type="ECO:0000256" key="13">
    <source>
        <dbReference type="PROSITE-ProRule" id="PRU00076"/>
    </source>
</evidence>
<feature type="domain" description="Ig-like" evidence="16">
    <location>
        <begin position="1926"/>
        <end position="2012"/>
    </location>
</feature>
<feature type="domain" description="Ig-like" evidence="16">
    <location>
        <begin position="708"/>
        <end position="793"/>
    </location>
</feature>
<dbReference type="SUPFAM" id="SSF53300">
    <property type="entry name" value="vWA-like"/>
    <property type="match status" value="1"/>
</dbReference>
<dbReference type="SMART" id="SM00682">
    <property type="entry name" value="G2F"/>
    <property type="match status" value="1"/>
</dbReference>
<feature type="domain" description="Ig-like" evidence="16">
    <location>
        <begin position="2392"/>
        <end position="2484"/>
    </location>
</feature>
<dbReference type="PANTHER" id="PTHR12231">
    <property type="entry name" value="CTX-RELATED TYPE I TRANSMEMBRANE PROTEIN"/>
    <property type="match status" value="1"/>
</dbReference>
<feature type="domain" description="Ig-like" evidence="16">
    <location>
        <begin position="981"/>
        <end position="1067"/>
    </location>
</feature>
<dbReference type="Pfam" id="PF23560">
    <property type="entry name" value="GBD_Hemicentin"/>
    <property type="match status" value="1"/>
</dbReference>
<dbReference type="Gene3D" id="2.60.40.10">
    <property type="entry name" value="Immunoglobulins"/>
    <property type="match status" value="29"/>
</dbReference>
<dbReference type="InterPro" id="IPR056861">
    <property type="entry name" value="HMCN1-like_VWA"/>
</dbReference>
<dbReference type="InterPro" id="IPR056475">
    <property type="entry name" value="GBD_Hemicentin/VWA7"/>
</dbReference>
<reference evidence="19" key="2">
    <citation type="submission" date="2025-08" db="UniProtKB">
        <authorList>
            <consortium name="RefSeq"/>
        </authorList>
    </citation>
    <scope>IDENTIFICATION</scope>
</reference>
<keyword evidence="6 14" id="KW-0732">Signal</keyword>
<evidence type="ECO:0000256" key="12">
    <source>
        <dbReference type="ARBA" id="ARBA00023319"/>
    </source>
</evidence>
<dbReference type="InterPro" id="IPR000742">
    <property type="entry name" value="EGF"/>
</dbReference>
<dbReference type="FunFam" id="2.60.40.10:FF:000004">
    <property type="entry name" value="DCC isoform 1"/>
    <property type="match status" value="1"/>
</dbReference>
<feature type="domain" description="Ig-like" evidence="16">
    <location>
        <begin position="618"/>
        <end position="703"/>
    </location>
</feature>
<feature type="domain" description="Ig-like" evidence="16">
    <location>
        <begin position="2489"/>
        <end position="2579"/>
    </location>
</feature>
<dbReference type="OrthoDB" id="5985519at2759"/>
<dbReference type="InterPro" id="IPR009017">
    <property type="entry name" value="GFP"/>
</dbReference>
<evidence type="ECO:0000256" key="14">
    <source>
        <dbReference type="SAM" id="SignalP"/>
    </source>
</evidence>
<dbReference type="InterPro" id="IPR007110">
    <property type="entry name" value="Ig-like_dom"/>
</dbReference>
<comment type="caution">
    <text evidence="13">Lacks conserved residue(s) required for the propagation of feature annotation.</text>
</comment>
<proteinExistence type="predicted"/>
<feature type="domain" description="Ig-like" evidence="16">
    <location>
        <begin position="798"/>
        <end position="886"/>
    </location>
</feature>
<reference evidence="19" key="1">
    <citation type="journal article" date="2015" name="Nat. Commun.">
        <title>The Lingula genome provides insights into brachiopod evolution and the origin of phosphate biomineralization.</title>
        <authorList>
            <person name="Luo Y.J."/>
            <person name="Takeuchi T."/>
            <person name="Koyanagi R."/>
            <person name="Yamada L."/>
            <person name="Kanda M."/>
            <person name="Khalturina M."/>
            <person name="Fujie M."/>
            <person name="Yamasaki S.I."/>
            <person name="Endo K."/>
            <person name="Satoh N."/>
        </authorList>
    </citation>
    <scope>NUCLEOTIDE SEQUENCE</scope>
</reference>
<keyword evidence="12" id="KW-0393">Immunoglobulin domain</keyword>
<feature type="domain" description="Ig-like" evidence="16">
    <location>
        <begin position="2298"/>
        <end position="2388"/>
    </location>
</feature>
<dbReference type="FunFam" id="2.20.100.10:FF:000007">
    <property type="entry name" value="Thrombospondin 1"/>
    <property type="match status" value="3"/>
</dbReference>
<dbReference type="PROSITE" id="PS00010">
    <property type="entry name" value="ASX_HYDROXYL"/>
    <property type="match status" value="1"/>
</dbReference>
<feature type="disulfide bond" evidence="13">
    <location>
        <begin position="3800"/>
        <end position="3810"/>
    </location>
</feature>
<dbReference type="SUPFAM" id="SSF57196">
    <property type="entry name" value="EGF/Laminin"/>
    <property type="match status" value="1"/>
</dbReference>
<dbReference type="Gene3D" id="3.40.50.410">
    <property type="entry name" value="von Willebrand factor, type A domain"/>
    <property type="match status" value="1"/>
</dbReference>
<dbReference type="InterPro" id="IPR006605">
    <property type="entry name" value="G2_nidogen/fibulin_G2F"/>
</dbReference>
<dbReference type="PROSITE" id="PS50092">
    <property type="entry name" value="TSP1"/>
    <property type="match status" value="6"/>
</dbReference>
<dbReference type="InterPro" id="IPR001881">
    <property type="entry name" value="EGF-like_Ca-bd_dom"/>
</dbReference>
<keyword evidence="8" id="KW-0106">Calcium</keyword>
<dbReference type="Gene3D" id="2.40.155.10">
    <property type="entry name" value="Green fluorescent protein"/>
    <property type="match status" value="1"/>
</dbReference>
<evidence type="ECO:0000256" key="7">
    <source>
        <dbReference type="ARBA" id="ARBA00022737"/>
    </source>
</evidence>
<feature type="domain" description="Ig-like" evidence="16">
    <location>
        <begin position="1073"/>
        <end position="1159"/>
    </location>
</feature>
<dbReference type="FunFam" id="2.20.100.10:FF:000001">
    <property type="entry name" value="semaphorin-5A isoform X1"/>
    <property type="match status" value="3"/>
</dbReference>
<feature type="domain" description="Ig-like" evidence="16">
    <location>
        <begin position="3129"/>
        <end position="3217"/>
    </location>
</feature>
<dbReference type="PANTHER" id="PTHR12231:SF218">
    <property type="entry name" value="MICROFIBRILLAR-ASSOCIATED PROTEIN 3-LIKE"/>
    <property type="match status" value="1"/>
</dbReference>
<evidence type="ECO:0000256" key="3">
    <source>
        <dbReference type="ARBA" id="ARBA00022525"/>
    </source>
</evidence>
<feature type="domain" description="Ig-like" evidence="16">
    <location>
        <begin position="525"/>
        <end position="611"/>
    </location>
</feature>
<keyword evidence="10 13" id="KW-1015">Disulfide bond</keyword>
<feature type="domain" description="Ig-like" evidence="16">
    <location>
        <begin position="2205"/>
        <end position="2293"/>
    </location>
</feature>
<dbReference type="FunFam" id="2.10.25.10:FF:000008">
    <property type="entry name" value="Signal peptide, CUB domain, EGF-like 2"/>
    <property type="match status" value="1"/>
</dbReference>
<keyword evidence="11" id="KW-0325">Glycoprotein</keyword>
<evidence type="ECO:0000313" key="18">
    <source>
        <dbReference type="Proteomes" id="UP000085678"/>
    </source>
</evidence>
<dbReference type="InterPro" id="IPR003598">
    <property type="entry name" value="Ig_sub2"/>
</dbReference>
<feature type="non-terminal residue" evidence="19">
    <location>
        <position position="3840"/>
    </location>
</feature>
<evidence type="ECO:0000256" key="9">
    <source>
        <dbReference type="ARBA" id="ARBA00023136"/>
    </source>
</evidence>
<evidence type="ECO:0000256" key="6">
    <source>
        <dbReference type="ARBA" id="ARBA00022729"/>
    </source>
</evidence>
<dbReference type="PROSITE" id="PS01187">
    <property type="entry name" value="EGF_CA"/>
    <property type="match status" value="1"/>
</dbReference>
<dbReference type="SMART" id="SM00179">
    <property type="entry name" value="EGF_CA"/>
    <property type="match status" value="1"/>
</dbReference>
<name>A0A1S3IRE7_LINAN</name>
<dbReference type="InterPro" id="IPR018097">
    <property type="entry name" value="EGF_Ca-bd_CS"/>
</dbReference>
<dbReference type="SMART" id="SM00408">
    <property type="entry name" value="IGc2"/>
    <property type="match status" value="29"/>
</dbReference>
<feature type="domain" description="Ig-like" evidence="16">
    <location>
        <begin position="1733"/>
        <end position="1823"/>
    </location>
</feature>
<feature type="domain" description="Nidogen G2 beta-barrel" evidence="17">
    <location>
        <begin position="3562"/>
        <end position="3782"/>
    </location>
</feature>
<dbReference type="InterPro" id="IPR036465">
    <property type="entry name" value="vWFA_dom_sf"/>
</dbReference>
<dbReference type="Proteomes" id="UP000085678">
    <property type="component" value="Unplaced"/>
</dbReference>
<feature type="domain" description="Ig-like" evidence="16">
    <location>
        <begin position="1828"/>
        <end position="1918"/>
    </location>
</feature>
<dbReference type="GO" id="GO:0016020">
    <property type="term" value="C:membrane"/>
    <property type="evidence" value="ECO:0007669"/>
    <property type="project" value="UniProtKB-SubCell"/>
</dbReference>
<keyword evidence="7" id="KW-0677">Repeat</keyword>
<dbReference type="CDD" id="cd00096">
    <property type="entry name" value="Ig"/>
    <property type="match status" value="6"/>
</dbReference>
<dbReference type="InterPro" id="IPR000884">
    <property type="entry name" value="TSP1_rpt"/>
</dbReference>
<evidence type="ECO:0000259" key="15">
    <source>
        <dbReference type="PROSITE" id="PS50026"/>
    </source>
</evidence>
<dbReference type="InterPro" id="IPR000152">
    <property type="entry name" value="EGF-type_Asp/Asn_hydroxyl_site"/>
</dbReference>